<dbReference type="AlphaFoldDB" id="A0A5C3MTB8"/>
<keyword evidence="2" id="KW-1185">Reference proteome</keyword>
<dbReference type="PANTHER" id="PTHR33973">
    <property type="entry name" value="OS07G0153300 PROTEIN"/>
    <property type="match status" value="1"/>
</dbReference>
<dbReference type="InterPro" id="IPR010775">
    <property type="entry name" value="DUF1365"/>
</dbReference>
<protein>
    <submittedName>
        <fullName evidence="1">DUF1365-domain-containing protein</fullName>
    </submittedName>
</protein>
<proteinExistence type="predicted"/>
<dbReference type="EMBL" id="ML213520">
    <property type="protein sequence ID" value="TFK48257.1"/>
    <property type="molecule type" value="Genomic_DNA"/>
</dbReference>
<dbReference type="Pfam" id="PF07103">
    <property type="entry name" value="DUF1365"/>
    <property type="match status" value="1"/>
</dbReference>
<dbReference type="OrthoDB" id="3340520at2759"/>
<evidence type="ECO:0000313" key="1">
    <source>
        <dbReference type="EMBL" id="TFK48257.1"/>
    </source>
</evidence>
<evidence type="ECO:0000313" key="2">
    <source>
        <dbReference type="Proteomes" id="UP000305948"/>
    </source>
</evidence>
<organism evidence="1 2">
    <name type="scientific">Heliocybe sulcata</name>
    <dbReference type="NCBI Taxonomy" id="5364"/>
    <lineage>
        <taxon>Eukaryota</taxon>
        <taxon>Fungi</taxon>
        <taxon>Dikarya</taxon>
        <taxon>Basidiomycota</taxon>
        <taxon>Agaricomycotina</taxon>
        <taxon>Agaricomycetes</taxon>
        <taxon>Gloeophyllales</taxon>
        <taxon>Gloeophyllaceae</taxon>
        <taxon>Heliocybe</taxon>
    </lineage>
</organism>
<name>A0A5C3MTB8_9AGAM</name>
<sequence length="532" mass="60007">MNVIAGAGCATVLYLLFSSYVRPCGDRKERPTAYILTNKVMHARLLPVPSAHAFTYPTLSLLLPLKSLEDNRLDSGGGWIFGYGGLYGRLTGLRPSAYLIDNGQDGRTIWQKLTQILSERHHDASRLDDAWMMTMPSFLGYEGINPLTLYYCYDVAGQLWLIVLEVHNTFGERHVYVLGVGINEETPDTGFDHQWTFGRHFHVSPFNDRLGFYTASFTVPSHPPGKSSGEPSPRPLVRINYHISSESPSGPAPGPLKLTAAIRPISSTPFTTSRWLLSIASSPLRLFLTFPRILYQAWILHYKKKLDVYPRPEPKPVGEDWSSIGIPKGDQGGIGWQHEGALEAYCRRRLETFLTARVNEVNIAVTLIPANPSLAPSHFSPTKKDCPQLKIYYMSPRFFAMLFTCPSPAHTTWLGATEGIFSTSDGGLFLDLFQIPHPESWSLNETPSPSQYLRVARIPAEFKWMYPHVHALEYYASRTRRVANFLVLCMLIMVDCLEESLFGILRARFVPGTEPWNAWKRALYRLQHAGEQ</sequence>
<dbReference type="PANTHER" id="PTHR33973:SF4">
    <property type="entry name" value="OS07G0153300 PROTEIN"/>
    <property type="match status" value="1"/>
</dbReference>
<gene>
    <name evidence="1" type="ORF">OE88DRAFT_563587</name>
</gene>
<accession>A0A5C3MTB8</accession>
<dbReference type="Proteomes" id="UP000305948">
    <property type="component" value="Unassembled WGS sequence"/>
</dbReference>
<reference evidence="1 2" key="1">
    <citation type="journal article" date="2019" name="Nat. Ecol. Evol.">
        <title>Megaphylogeny resolves global patterns of mushroom evolution.</title>
        <authorList>
            <person name="Varga T."/>
            <person name="Krizsan K."/>
            <person name="Foldi C."/>
            <person name="Dima B."/>
            <person name="Sanchez-Garcia M."/>
            <person name="Sanchez-Ramirez S."/>
            <person name="Szollosi G.J."/>
            <person name="Szarkandi J.G."/>
            <person name="Papp V."/>
            <person name="Albert L."/>
            <person name="Andreopoulos W."/>
            <person name="Angelini C."/>
            <person name="Antonin V."/>
            <person name="Barry K.W."/>
            <person name="Bougher N.L."/>
            <person name="Buchanan P."/>
            <person name="Buyck B."/>
            <person name="Bense V."/>
            <person name="Catcheside P."/>
            <person name="Chovatia M."/>
            <person name="Cooper J."/>
            <person name="Damon W."/>
            <person name="Desjardin D."/>
            <person name="Finy P."/>
            <person name="Geml J."/>
            <person name="Haridas S."/>
            <person name="Hughes K."/>
            <person name="Justo A."/>
            <person name="Karasinski D."/>
            <person name="Kautmanova I."/>
            <person name="Kiss B."/>
            <person name="Kocsube S."/>
            <person name="Kotiranta H."/>
            <person name="LaButti K.M."/>
            <person name="Lechner B.E."/>
            <person name="Liimatainen K."/>
            <person name="Lipzen A."/>
            <person name="Lukacs Z."/>
            <person name="Mihaltcheva S."/>
            <person name="Morgado L.N."/>
            <person name="Niskanen T."/>
            <person name="Noordeloos M.E."/>
            <person name="Ohm R.A."/>
            <person name="Ortiz-Santana B."/>
            <person name="Ovrebo C."/>
            <person name="Racz N."/>
            <person name="Riley R."/>
            <person name="Savchenko A."/>
            <person name="Shiryaev A."/>
            <person name="Soop K."/>
            <person name="Spirin V."/>
            <person name="Szebenyi C."/>
            <person name="Tomsovsky M."/>
            <person name="Tulloss R.E."/>
            <person name="Uehling J."/>
            <person name="Grigoriev I.V."/>
            <person name="Vagvolgyi C."/>
            <person name="Papp T."/>
            <person name="Martin F.M."/>
            <person name="Miettinen O."/>
            <person name="Hibbett D.S."/>
            <person name="Nagy L.G."/>
        </authorList>
    </citation>
    <scope>NUCLEOTIDE SEQUENCE [LARGE SCALE GENOMIC DNA]</scope>
    <source>
        <strain evidence="1 2">OMC1185</strain>
    </source>
</reference>